<dbReference type="RefSeq" id="XP_006825499.1">
    <property type="nucleotide sequence ID" value="XM_006825436.1"/>
</dbReference>
<dbReference type="PROSITE" id="PS00135">
    <property type="entry name" value="TRYPSIN_SER"/>
    <property type="match status" value="1"/>
</dbReference>
<dbReference type="PROSITE" id="PS50240">
    <property type="entry name" value="TRYPSIN_DOM"/>
    <property type="match status" value="1"/>
</dbReference>
<keyword evidence="8" id="KW-0732">Signal</keyword>
<dbReference type="InterPro" id="IPR043504">
    <property type="entry name" value="Peptidase_S1_PA_chymotrypsin"/>
</dbReference>
<organism evidence="10 11">
    <name type="scientific">Saccoglossus kowalevskii</name>
    <name type="common">Acorn worm</name>
    <dbReference type="NCBI Taxonomy" id="10224"/>
    <lineage>
        <taxon>Eukaryota</taxon>
        <taxon>Metazoa</taxon>
        <taxon>Hemichordata</taxon>
        <taxon>Enteropneusta</taxon>
        <taxon>Harrimaniidae</taxon>
        <taxon>Saccoglossus</taxon>
    </lineage>
</organism>
<evidence type="ECO:0000256" key="7">
    <source>
        <dbReference type="SAM" id="MobiDB-lite"/>
    </source>
</evidence>
<keyword evidence="5" id="KW-0720">Serine protease</keyword>
<comment type="subcellular location">
    <subcellularLocation>
        <location evidence="1">Secreted</location>
    </subcellularLocation>
</comment>
<dbReference type="PANTHER" id="PTHR24264">
    <property type="entry name" value="TRYPSIN-RELATED"/>
    <property type="match status" value="1"/>
</dbReference>
<reference evidence="11" key="1">
    <citation type="submission" date="2025-08" db="UniProtKB">
        <authorList>
            <consortium name="RefSeq"/>
        </authorList>
    </citation>
    <scope>IDENTIFICATION</scope>
    <source>
        <tissue evidence="11">Testes</tissue>
    </source>
</reference>
<keyword evidence="3" id="KW-0645">Protease</keyword>
<dbReference type="Proteomes" id="UP000694865">
    <property type="component" value="Unplaced"/>
</dbReference>
<gene>
    <name evidence="11" type="primary">LOC102807251</name>
</gene>
<dbReference type="InterPro" id="IPR050127">
    <property type="entry name" value="Serine_Proteases_S1"/>
</dbReference>
<evidence type="ECO:0000313" key="10">
    <source>
        <dbReference type="Proteomes" id="UP000694865"/>
    </source>
</evidence>
<evidence type="ECO:0000256" key="4">
    <source>
        <dbReference type="ARBA" id="ARBA00022801"/>
    </source>
</evidence>
<evidence type="ECO:0000256" key="1">
    <source>
        <dbReference type="ARBA" id="ARBA00004613"/>
    </source>
</evidence>
<feature type="chain" id="PRO_5046413196" evidence="8">
    <location>
        <begin position="23"/>
        <end position="368"/>
    </location>
</feature>
<name>A0ABM0MZQ8_SACKO</name>
<dbReference type="SUPFAM" id="SSF50494">
    <property type="entry name" value="Trypsin-like serine proteases"/>
    <property type="match status" value="1"/>
</dbReference>
<accession>A0ABM0MZQ8</accession>
<feature type="compositionally biased region" description="Polar residues" evidence="7">
    <location>
        <begin position="45"/>
        <end position="57"/>
    </location>
</feature>
<dbReference type="Pfam" id="PF00089">
    <property type="entry name" value="Trypsin"/>
    <property type="match status" value="1"/>
</dbReference>
<dbReference type="CDD" id="cd00190">
    <property type="entry name" value="Tryp_SPc"/>
    <property type="match status" value="1"/>
</dbReference>
<evidence type="ECO:0000256" key="8">
    <source>
        <dbReference type="SAM" id="SignalP"/>
    </source>
</evidence>
<sequence length="368" mass="40521">MLINDVTVLVAVVTSMLDCVVWDTSNNTESASRSEYGNRWRGASKSPQLAMGSTTEDSGLPFLRGNVDSSGMGADGSPLHFGRHEENTSHEDLSDLEEVFIKLIEWMKVGYNEGRVVFGLYDDQSLKNMTRQKRTTTSTEFLIHPEIKLTMSTKEQEYSSEIQVHLGSHWMNEIDFGKEQQIGVGSVVQHEFYDSTTLENDIAMLKLAEPATSTDYVNIACLPDSTTYYNPGTEGVVVGWGEDNGTSVDNTVLNQVVVPVIDVDICNNTQTMNGTIEDGMFCAGYAEGGKDSCQGDSGGPYQVLRGDGAWELYGVVSWGFGCAEPNSPGVYTHVPTYIDWIYENIAASSNVNVPSLLMLSVMIVWQFW</sequence>
<feature type="domain" description="Peptidase S1" evidence="9">
    <location>
        <begin position="142"/>
        <end position="346"/>
    </location>
</feature>
<evidence type="ECO:0000256" key="5">
    <source>
        <dbReference type="ARBA" id="ARBA00022825"/>
    </source>
</evidence>
<dbReference type="PANTHER" id="PTHR24264:SF65">
    <property type="entry name" value="SRCR DOMAIN-CONTAINING PROTEIN"/>
    <property type="match status" value="1"/>
</dbReference>
<feature type="region of interest" description="Disordered" evidence="7">
    <location>
        <begin position="28"/>
        <end position="57"/>
    </location>
</feature>
<evidence type="ECO:0000313" key="11">
    <source>
        <dbReference type="RefSeq" id="XP_006825499.1"/>
    </source>
</evidence>
<evidence type="ECO:0000256" key="3">
    <source>
        <dbReference type="ARBA" id="ARBA00022670"/>
    </source>
</evidence>
<keyword evidence="6" id="KW-1015">Disulfide bond</keyword>
<dbReference type="SMART" id="SM00020">
    <property type="entry name" value="Tryp_SPc"/>
    <property type="match status" value="1"/>
</dbReference>
<dbReference type="PRINTS" id="PR00722">
    <property type="entry name" value="CHYMOTRYPSIN"/>
</dbReference>
<keyword evidence="2" id="KW-0964">Secreted</keyword>
<protein>
    <submittedName>
        <fullName evidence="11">Plasminogen-like</fullName>
    </submittedName>
</protein>
<evidence type="ECO:0000256" key="2">
    <source>
        <dbReference type="ARBA" id="ARBA00022525"/>
    </source>
</evidence>
<evidence type="ECO:0000259" key="9">
    <source>
        <dbReference type="PROSITE" id="PS50240"/>
    </source>
</evidence>
<feature type="signal peptide" evidence="8">
    <location>
        <begin position="1"/>
        <end position="22"/>
    </location>
</feature>
<keyword evidence="10" id="KW-1185">Reference proteome</keyword>
<dbReference type="InterPro" id="IPR001314">
    <property type="entry name" value="Peptidase_S1A"/>
</dbReference>
<dbReference type="InterPro" id="IPR009003">
    <property type="entry name" value="Peptidase_S1_PA"/>
</dbReference>
<keyword evidence="4" id="KW-0378">Hydrolase</keyword>
<proteinExistence type="predicted"/>
<dbReference type="InterPro" id="IPR033116">
    <property type="entry name" value="TRYPSIN_SER"/>
</dbReference>
<dbReference type="InterPro" id="IPR001254">
    <property type="entry name" value="Trypsin_dom"/>
</dbReference>
<evidence type="ECO:0000256" key="6">
    <source>
        <dbReference type="ARBA" id="ARBA00023157"/>
    </source>
</evidence>
<dbReference type="Gene3D" id="2.40.10.10">
    <property type="entry name" value="Trypsin-like serine proteases"/>
    <property type="match status" value="2"/>
</dbReference>
<dbReference type="GeneID" id="102807251"/>